<dbReference type="SUPFAM" id="SSF56281">
    <property type="entry name" value="Metallo-hydrolase/oxidoreductase"/>
    <property type="match status" value="1"/>
</dbReference>
<name>A0A2M7H2F7_9BACT</name>
<dbReference type="Gene3D" id="3.10.20.580">
    <property type="match status" value="1"/>
</dbReference>
<keyword evidence="2 5" id="KW-0540">Nuclease</keyword>
<dbReference type="InterPro" id="IPR030854">
    <property type="entry name" value="RNase_J_bac"/>
</dbReference>
<evidence type="ECO:0000313" key="9">
    <source>
        <dbReference type="Proteomes" id="UP000230292"/>
    </source>
</evidence>
<protein>
    <recommendedName>
        <fullName evidence="5">Ribonuclease J</fullName>
        <shortName evidence="5">RNase J</shortName>
        <ecNumber evidence="5">3.1.-.-</ecNumber>
    </recommendedName>
</protein>
<evidence type="ECO:0000313" key="8">
    <source>
        <dbReference type="EMBL" id="PIW36369.1"/>
    </source>
</evidence>
<reference evidence="8 9" key="1">
    <citation type="submission" date="2017-09" db="EMBL/GenBank/DDBJ databases">
        <title>Depth-based differentiation of microbial function through sediment-hosted aquifers and enrichment of novel symbionts in the deep terrestrial subsurface.</title>
        <authorList>
            <person name="Probst A.J."/>
            <person name="Ladd B."/>
            <person name="Jarett J.K."/>
            <person name="Geller-Mcgrath D.E."/>
            <person name="Sieber C.M."/>
            <person name="Emerson J.B."/>
            <person name="Anantharaman K."/>
            <person name="Thomas B.C."/>
            <person name="Malmstrom R."/>
            <person name="Stieglmeier M."/>
            <person name="Klingl A."/>
            <person name="Woyke T."/>
            <person name="Ryan C.M."/>
            <person name="Banfield J.F."/>
        </authorList>
    </citation>
    <scope>NUCLEOTIDE SEQUENCE [LARGE SCALE GENOMIC DNA]</scope>
    <source>
        <strain evidence="8">CG15_BIG_FIL_POST_REV_8_21_14_020_45_12</strain>
    </source>
</reference>
<keyword evidence="5" id="KW-0255">Endonuclease</keyword>
<dbReference type="GO" id="GO:0004521">
    <property type="term" value="F:RNA endonuclease activity"/>
    <property type="evidence" value="ECO:0007669"/>
    <property type="project" value="UniProtKB-UniRule"/>
</dbReference>
<dbReference type="SMART" id="SM00849">
    <property type="entry name" value="Lactamase_B"/>
    <property type="match status" value="1"/>
</dbReference>
<keyword evidence="5" id="KW-0378">Hydrolase</keyword>
<dbReference type="Pfam" id="PF17770">
    <property type="entry name" value="RNase_J_C"/>
    <property type="match status" value="1"/>
</dbReference>
<dbReference type="GO" id="GO:0004534">
    <property type="term" value="F:5'-3' RNA exonuclease activity"/>
    <property type="evidence" value="ECO:0007669"/>
    <property type="project" value="UniProtKB-UniRule"/>
</dbReference>
<comment type="subunit">
    <text evidence="5">Homodimer, may be a subunit of the RNA degradosome.</text>
</comment>
<keyword evidence="4 5" id="KW-0694">RNA-binding</keyword>
<feature type="domain" description="Metallo-beta-lactamase" evidence="7">
    <location>
        <begin position="115"/>
        <end position="311"/>
    </location>
</feature>
<dbReference type="PANTHER" id="PTHR43694:SF1">
    <property type="entry name" value="RIBONUCLEASE J"/>
    <property type="match status" value="1"/>
</dbReference>
<feature type="compositionally biased region" description="Polar residues" evidence="6">
    <location>
        <begin position="89"/>
        <end position="100"/>
    </location>
</feature>
<dbReference type="InterPro" id="IPR001279">
    <property type="entry name" value="Metallo-B-lactamas"/>
</dbReference>
<dbReference type="GO" id="GO:0006364">
    <property type="term" value="P:rRNA processing"/>
    <property type="evidence" value="ECO:0007669"/>
    <property type="project" value="UniProtKB-UniRule"/>
</dbReference>
<dbReference type="InterPro" id="IPR041636">
    <property type="entry name" value="RNase_J_C"/>
</dbReference>
<feature type="region of interest" description="Disordered" evidence="6">
    <location>
        <begin position="1"/>
        <end position="101"/>
    </location>
</feature>
<keyword evidence="1 5" id="KW-0963">Cytoplasm</keyword>
<gene>
    <name evidence="5" type="primary">rnj</name>
    <name evidence="8" type="ORF">COW24_05720</name>
</gene>
<comment type="similarity">
    <text evidence="5">Belongs to the metallo-beta-lactamase superfamily. RNA-metabolizing metallo-beta-lactamase-like family. Bacterial RNase J subfamily.</text>
</comment>
<dbReference type="GO" id="GO:0003723">
    <property type="term" value="F:RNA binding"/>
    <property type="evidence" value="ECO:0007669"/>
    <property type="project" value="UniProtKB-UniRule"/>
</dbReference>
<comment type="function">
    <text evidence="5">An RNase that has 5'-3' exonuclease and possibly endonuclease activity. Involved in maturation of rRNA and in some organisms also mRNA maturation and/or decay.</text>
</comment>
<evidence type="ECO:0000256" key="3">
    <source>
        <dbReference type="ARBA" id="ARBA00022839"/>
    </source>
</evidence>
<comment type="caution">
    <text evidence="8">The sequence shown here is derived from an EMBL/GenBank/DDBJ whole genome shotgun (WGS) entry which is preliminary data.</text>
</comment>
<dbReference type="CDD" id="cd07714">
    <property type="entry name" value="RNaseJ_MBL-fold"/>
    <property type="match status" value="1"/>
</dbReference>
<dbReference type="Gene3D" id="3.40.50.10710">
    <property type="entry name" value="Metallo-hydrolase/oxidoreductase"/>
    <property type="match status" value="1"/>
</dbReference>
<dbReference type="InterPro" id="IPR036866">
    <property type="entry name" value="RibonucZ/Hydroxyglut_hydro"/>
</dbReference>
<dbReference type="HAMAP" id="MF_01491">
    <property type="entry name" value="RNase_J_bact"/>
    <property type="match status" value="1"/>
</dbReference>
<feature type="compositionally biased region" description="Low complexity" evidence="6">
    <location>
        <begin position="12"/>
        <end position="38"/>
    </location>
</feature>
<dbReference type="Gene3D" id="3.60.15.10">
    <property type="entry name" value="Ribonuclease Z/Hydroxyacylglutathione hydrolase-like"/>
    <property type="match status" value="1"/>
</dbReference>
<proteinExistence type="inferred from homology"/>
<dbReference type="Pfam" id="PF00753">
    <property type="entry name" value="Lactamase_B"/>
    <property type="match status" value="1"/>
</dbReference>
<dbReference type="NCBIfam" id="TIGR00649">
    <property type="entry name" value="MG423"/>
    <property type="match status" value="1"/>
</dbReference>
<dbReference type="InterPro" id="IPR055132">
    <property type="entry name" value="RNase_J_b_CASP"/>
</dbReference>
<dbReference type="PANTHER" id="PTHR43694">
    <property type="entry name" value="RIBONUCLEASE J"/>
    <property type="match status" value="1"/>
</dbReference>
<keyword evidence="5" id="KW-0698">rRNA processing</keyword>
<dbReference type="Proteomes" id="UP000230292">
    <property type="component" value="Unassembled WGS sequence"/>
</dbReference>
<dbReference type="InterPro" id="IPR004613">
    <property type="entry name" value="RNase_J"/>
</dbReference>
<evidence type="ECO:0000256" key="4">
    <source>
        <dbReference type="ARBA" id="ARBA00022884"/>
    </source>
</evidence>
<evidence type="ECO:0000256" key="2">
    <source>
        <dbReference type="ARBA" id="ARBA00022722"/>
    </source>
</evidence>
<dbReference type="AlphaFoldDB" id="A0A2M7H2F7"/>
<feature type="compositionally biased region" description="Polar residues" evidence="6">
    <location>
        <begin position="68"/>
        <end position="78"/>
    </location>
</feature>
<dbReference type="EC" id="3.1.-.-" evidence="5"/>
<evidence type="ECO:0000256" key="6">
    <source>
        <dbReference type="SAM" id="MobiDB-lite"/>
    </source>
</evidence>
<dbReference type="GO" id="GO:0005737">
    <property type="term" value="C:cytoplasm"/>
    <property type="evidence" value="ECO:0007669"/>
    <property type="project" value="UniProtKB-SubCell"/>
</dbReference>
<dbReference type="GO" id="GO:0008270">
    <property type="term" value="F:zinc ion binding"/>
    <property type="evidence" value="ECO:0007669"/>
    <property type="project" value="InterPro"/>
</dbReference>
<dbReference type="EMBL" id="PFGC01000059">
    <property type="protein sequence ID" value="PIW36369.1"/>
    <property type="molecule type" value="Genomic_DNA"/>
</dbReference>
<evidence type="ECO:0000256" key="1">
    <source>
        <dbReference type="ARBA" id="ARBA00022490"/>
    </source>
</evidence>
<evidence type="ECO:0000259" key="7">
    <source>
        <dbReference type="SMART" id="SM00849"/>
    </source>
</evidence>
<organism evidence="8 9">
    <name type="scientific">Candidatus Kerfeldbacteria bacterium CG15_BIG_FIL_POST_REV_8_21_14_020_45_12</name>
    <dbReference type="NCBI Taxonomy" id="2014247"/>
    <lineage>
        <taxon>Bacteria</taxon>
        <taxon>Candidatus Kerfeldiibacteriota</taxon>
    </lineage>
</organism>
<evidence type="ECO:0000256" key="5">
    <source>
        <dbReference type="HAMAP-Rule" id="MF_01491"/>
    </source>
</evidence>
<accession>A0A2M7H2F7</accession>
<sequence length="652" mass="71893">MTAEIKKSAPHSGGQQSSRPGGRKTTQGGQHQNNQSGTSSGGQAQGARRGGQRRRRSGGGNSSGGSRVTKNISKNWTKAPSAPAGSAQARPSSTPRSNGANKLRVAVMGGCEEVGRNMTMFEYGNDIIFVDAGLQFPEEEMPGIDYIIPDMTYFKGKEKNIRGIVITHAHYDHIGAIPHITAALHNPPIFSARLTLGIIAKRQEDFPDAPRPDLREVDIDGQLKLGDFTVEFIRINHSVPDSLAIVIHTPEGTIIHTGDMKIDLEPIGDQVTDFAKLTRIGNEGVMALMADSTNASKPGHQMSETHIGKTLRGITEKADKRVIVATFASNLNRVQQLLWVAEEQERYVVLEGFSMKTNVEIAKQLGYLEVDRKTIITPQEAMKLPPHKVMIICTGAQGEENASLMRITTAEHRFFKIEEGDMVIFSSSVIPGNERSVQSLKDSLLRQGADIVHYQMMDVHAGGHAQQEDLKLLIRMVKPKFYVPIEGNHHLLVDNAKVAYELGYDKNHVFVPENGQVMEYAAGEGRITEEKLPAAYVFVDGLGVGDVSEVVLRDRQMLSEDGMFVVIVTIDGQTGTLVGQPDIISRGFIYMKGNQALIDEARKEVTRILLPHKKKEHPNPVYLKNKLRDELGSFLFKRIQRRPMVLPVVVEV</sequence>
<keyword evidence="3 5" id="KW-0269">Exonuclease</keyword>
<comment type="subcellular location">
    <subcellularLocation>
        <location evidence="5">Cytoplasm</location>
    </subcellularLocation>
</comment>
<dbReference type="InterPro" id="IPR042173">
    <property type="entry name" value="RNase_J_2"/>
</dbReference>
<comment type="caution">
    <text evidence="5">Lacks conserved residue(s) required for the propagation of feature annotation.</text>
</comment>
<dbReference type="Pfam" id="PF22505">
    <property type="entry name" value="RNase_J_b_CASP"/>
    <property type="match status" value="1"/>
</dbReference>